<keyword evidence="1" id="KW-1133">Transmembrane helix</keyword>
<gene>
    <name evidence="2" type="ORF">WN51_09178</name>
</gene>
<proteinExistence type="predicted"/>
<keyword evidence="3" id="KW-1185">Reference proteome</keyword>
<sequence length="53" mass="5892">MSVDTNGVHTGDFVILITIALGFFRLISRCDERMVEANKRSSNDGLFPCLSDE</sequence>
<dbReference type="EMBL" id="KQ436155">
    <property type="protein sequence ID" value="KOX67422.1"/>
    <property type="molecule type" value="Genomic_DNA"/>
</dbReference>
<dbReference type="Proteomes" id="UP000053105">
    <property type="component" value="Unassembled WGS sequence"/>
</dbReference>
<protein>
    <submittedName>
        <fullName evidence="2">Uncharacterized protein</fullName>
    </submittedName>
</protein>
<dbReference type="AlphaFoldDB" id="A0A0N0BBM0"/>
<evidence type="ECO:0000256" key="1">
    <source>
        <dbReference type="SAM" id="Phobius"/>
    </source>
</evidence>
<evidence type="ECO:0000313" key="2">
    <source>
        <dbReference type="EMBL" id="KOX67422.1"/>
    </source>
</evidence>
<reference evidence="2 3" key="1">
    <citation type="submission" date="2015-07" db="EMBL/GenBank/DDBJ databases">
        <title>The genome of Melipona quadrifasciata.</title>
        <authorList>
            <person name="Pan H."/>
            <person name="Kapheim K."/>
        </authorList>
    </citation>
    <scope>NUCLEOTIDE SEQUENCE [LARGE SCALE GENOMIC DNA]</scope>
    <source>
        <strain evidence="2">0111107301</strain>
        <tissue evidence="2">Whole body</tissue>
    </source>
</reference>
<accession>A0A0N0BBM0</accession>
<evidence type="ECO:0000313" key="3">
    <source>
        <dbReference type="Proteomes" id="UP000053105"/>
    </source>
</evidence>
<keyword evidence="1" id="KW-0812">Transmembrane</keyword>
<organism evidence="2 3">
    <name type="scientific">Melipona quadrifasciata</name>
    <dbReference type="NCBI Taxonomy" id="166423"/>
    <lineage>
        <taxon>Eukaryota</taxon>
        <taxon>Metazoa</taxon>
        <taxon>Ecdysozoa</taxon>
        <taxon>Arthropoda</taxon>
        <taxon>Hexapoda</taxon>
        <taxon>Insecta</taxon>
        <taxon>Pterygota</taxon>
        <taxon>Neoptera</taxon>
        <taxon>Endopterygota</taxon>
        <taxon>Hymenoptera</taxon>
        <taxon>Apocrita</taxon>
        <taxon>Aculeata</taxon>
        <taxon>Apoidea</taxon>
        <taxon>Anthophila</taxon>
        <taxon>Apidae</taxon>
        <taxon>Melipona</taxon>
    </lineage>
</organism>
<keyword evidence="1" id="KW-0472">Membrane</keyword>
<name>A0A0N0BBM0_9HYME</name>
<feature type="transmembrane region" description="Helical" evidence="1">
    <location>
        <begin position="6"/>
        <end position="24"/>
    </location>
</feature>